<feature type="compositionally biased region" description="Basic and acidic residues" evidence="1">
    <location>
        <begin position="14"/>
        <end position="31"/>
    </location>
</feature>
<dbReference type="Pfam" id="PF06677">
    <property type="entry name" value="Auto_anti-p27"/>
    <property type="match status" value="1"/>
</dbReference>
<keyword evidence="3" id="KW-1185">Reference proteome</keyword>
<name>A0A1I0PQW4_9EURY</name>
<feature type="region of interest" description="Disordered" evidence="1">
    <location>
        <begin position="69"/>
        <end position="184"/>
    </location>
</feature>
<dbReference type="InterPro" id="IPR009563">
    <property type="entry name" value="SSSCA1"/>
</dbReference>
<accession>A0A1I0PQW4</accession>
<feature type="compositionally biased region" description="Basic and acidic residues" evidence="1">
    <location>
        <begin position="112"/>
        <end position="124"/>
    </location>
</feature>
<feature type="compositionally biased region" description="Polar residues" evidence="1">
    <location>
        <begin position="133"/>
        <end position="144"/>
    </location>
</feature>
<evidence type="ECO:0000256" key="1">
    <source>
        <dbReference type="SAM" id="MobiDB-lite"/>
    </source>
</evidence>
<dbReference type="PANTHER" id="PTHR16537:SF1">
    <property type="entry name" value="PROTEIN ZNRD2"/>
    <property type="match status" value="1"/>
</dbReference>
<dbReference type="EMBL" id="FOJA01000001">
    <property type="protein sequence ID" value="SEW16751.1"/>
    <property type="molecule type" value="Genomic_DNA"/>
</dbReference>
<gene>
    <name evidence="2" type="ORF">SAMN04487945_1877</name>
</gene>
<evidence type="ECO:0000313" key="3">
    <source>
        <dbReference type="Proteomes" id="UP000198518"/>
    </source>
</evidence>
<reference evidence="2 3" key="1">
    <citation type="submission" date="2016-10" db="EMBL/GenBank/DDBJ databases">
        <authorList>
            <person name="de Groot N.N."/>
        </authorList>
    </citation>
    <scope>NUCLEOTIDE SEQUENCE [LARGE SCALE GENOMIC DNA]</scope>
    <source>
        <strain evidence="2 3">CGMCC 1.5337</strain>
    </source>
</reference>
<dbReference type="OrthoDB" id="26305at2157"/>
<protein>
    <submittedName>
        <fullName evidence="2">Sjogren's syndrome/scleroderma autoantigen 1 (Autoantigen p27)</fullName>
    </submittedName>
</protein>
<dbReference type="PANTHER" id="PTHR16537">
    <property type="entry name" value="SJOEGREN SYNDROME/SCLERODERMA AUTOANTIGEN 1"/>
    <property type="match status" value="1"/>
</dbReference>
<sequence>MSDSDDGFDEEAVREELREKYEDERQDREATARMSDLLLQGATMTNDHCDRCGSPLFRQDGQTFCPNCQHAARQAQTESTQQNQSQQAPNQQAQRQGGQDPQTRPEAAEPTARPDEAGADDQHRPPAAGRRTPPSQQDGDQTPDGQRGRDTTETPARTDPSNRDLPEHAPTATASGPAGDALESTIAALARRAASADDPRTAREYLEAAREAAEALAALRQ</sequence>
<feature type="compositionally biased region" description="Acidic residues" evidence="1">
    <location>
        <begin position="1"/>
        <end position="13"/>
    </location>
</feature>
<feature type="region of interest" description="Disordered" evidence="1">
    <location>
        <begin position="1"/>
        <end position="36"/>
    </location>
</feature>
<evidence type="ECO:0000313" key="2">
    <source>
        <dbReference type="EMBL" id="SEW16751.1"/>
    </source>
</evidence>
<dbReference type="Proteomes" id="UP000198518">
    <property type="component" value="Unassembled WGS sequence"/>
</dbReference>
<dbReference type="STRING" id="355548.SAMN04487945_1877"/>
<proteinExistence type="predicted"/>
<dbReference type="RefSeq" id="WP_089669071.1">
    <property type="nucleotide sequence ID" value="NZ_FOJA01000001.1"/>
</dbReference>
<dbReference type="InterPro" id="IPR051888">
    <property type="entry name" value="UPF0148_domain"/>
</dbReference>
<feature type="compositionally biased region" description="Low complexity" evidence="1">
    <location>
        <begin position="73"/>
        <end position="102"/>
    </location>
</feature>
<dbReference type="AlphaFoldDB" id="A0A1I0PQW4"/>
<organism evidence="2 3">
    <name type="scientific">Halobacterium jilantaiense</name>
    <dbReference type="NCBI Taxonomy" id="355548"/>
    <lineage>
        <taxon>Archaea</taxon>
        <taxon>Methanobacteriati</taxon>
        <taxon>Methanobacteriota</taxon>
        <taxon>Stenosarchaea group</taxon>
        <taxon>Halobacteria</taxon>
        <taxon>Halobacteriales</taxon>
        <taxon>Halobacteriaceae</taxon>
        <taxon>Halobacterium</taxon>
    </lineage>
</organism>